<dbReference type="InterPro" id="IPR036188">
    <property type="entry name" value="FAD/NAD-bd_sf"/>
</dbReference>
<dbReference type="SUPFAM" id="SSF51905">
    <property type="entry name" value="FAD/NAD(P)-binding domain"/>
    <property type="match status" value="1"/>
</dbReference>
<dbReference type="Gene3D" id="3.50.50.60">
    <property type="entry name" value="FAD/NAD(P)-binding domain"/>
    <property type="match status" value="1"/>
</dbReference>
<name>A0A8J7B6I2_9CYAN</name>
<keyword evidence="2" id="KW-1185">Reference proteome</keyword>
<dbReference type="GO" id="GO:0009435">
    <property type="term" value="P:NAD+ biosynthetic process"/>
    <property type="evidence" value="ECO:0007669"/>
    <property type="project" value="InterPro"/>
</dbReference>
<dbReference type="PANTHER" id="PTHR42716:SF3">
    <property type="entry name" value="SLL1913 PROTEIN"/>
    <property type="match status" value="1"/>
</dbReference>
<protein>
    <submittedName>
        <fullName evidence="1">FAD-dependent oxidoreductase</fullName>
    </submittedName>
</protein>
<gene>
    <name evidence="1" type="ORF">IQ249_00800</name>
</gene>
<proteinExistence type="predicted"/>
<evidence type="ECO:0000313" key="2">
    <source>
        <dbReference type="Proteomes" id="UP000654482"/>
    </source>
</evidence>
<dbReference type="AlphaFoldDB" id="A0A8J7B6I2"/>
<accession>A0A8J7B6I2</accession>
<comment type="caution">
    <text evidence="1">The sequence shown here is derived from an EMBL/GenBank/DDBJ whole genome shotgun (WGS) entry which is preliminary data.</text>
</comment>
<dbReference type="PANTHER" id="PTHR42716">
    <property type="entry name" value="L-ASPARTATE OXIDASE"/>
    <property type="match status" value="1"/>
</dbReference>
<sequence length="627" mass="69982">MLQLKTDVLVVGGGTGGTAAALQAARRGANTIIVSEFSWLGGMLTGAGVVAPDGNELAALQTGLWGAYIRALQQQQPEGLNHSWVSLFTYHPRTGATIFSQWVEQLPNLRWIQGQIPLEVLKQDNRVTGVRFTEYEIAAKIILDGTELGDLLALADIPHRWGWELQKEFNEPSAPAELNALTERYPVQAPTWVFLLKDYGESAQAPEITPPPLHHPEQFIGAWEGYGAEKFLNYGRLPGGLFMINWPKFGNDYGEKVGRLVESPAAREEFHQEALWHSQSFAHFIQTQLGRRYGLAEGVFPTQDAAKSAFALHPYYRESRRLQGRGTVTEESILPIPGGCVATLPRNGRGEASPVAFGNYANDHHYPGVKFPLRPKSMRWGGRWTGTPFTIPYDALVPMETEGLLVCEKNISVSHIANGSTRLQPTVMNIGQAAGMAAALCVERNCQPQELPVRELQEALLQDSIAPAAVVPLLNLPPEHPEWLKWQRYYLDNPDAYPMDGNCLRRSDFSSEVEVGERYEGTLRRLKEKGYLLQLKDRTAAKKSWSLIALRPEVNQKLECCAEGQEIAVWGICNFSGGWLVVEKLREIEREGEEKQLVPQTVGRGTFFIQRILKGFLRKIKGLKLRK</sequence>
<dbReference type="RefSeq" id="WP_194027502.1">
    <property type="nucleotide sequence ID" value="NZ_JADEWZ010000001.1"/>
</dbReference>
<evidence type="ECO:0000313" key="1">
    <source>
        <dbReference type="EMBL" id="MBE9114424.1"/>
    </source>
</evidence>
<reference evidence="1" key="1">
    <citation type="submission" date="2020-10" db="EMBL/GenBank/DDBJ databases">
        <authorList>
            <person name="Castelo-Branco R."/>
            <person name="Eusebio N."/>
            <person name="Adriana R."/>
            <person name="Vieira A."/>
            <person name="Brugerolle De Fraissinette N."/>
            <person name="Rezende De Castro R."/>
            <person name="Schneider M.P."/>
            <person name="Vasconcelos V."/>
            <person name="Leao P.N."/>
        </authorList>
    </citation>
    <scope>NUCLEOTIDE SEQUENCE</scope>
    <source>
        <strain evidence="1">LEGE 07157</strain>
    </source>
</reference>
<dbReference type="Pfam" id="PF12831">
    <property type="entry name" value="FAD_oxidored"/>
    <property type="match status" value="1"/>
</dbReference>
<dbReference type="EMBL" id="JADEWZ010000001">
    <property type="protein sequence ID" value="MBE9114424.1"/>
    <property type="molecule type" value="Genomic_DNA"/>
</dbReference>
<dbReference type="Proteomes" id="UP000654482">
    <property type="component" value="Unassembled WGS sequence"/>
</dbReference>
<dbReference type="InterPro" id="IPR005288">
    <property type="entry name" value="NadB"/>
</dbReference>
<dbReference type="GO" id="GO:0008734">
    <property type="term" value="F:L-aspartate oxidase activity"/>
    <property type="evidence" value="ECO:0007669"/>
    <property type="project" value="InterPro"/>
</dbReference>
<organism evidence="1 2">
    <name type="scientific">Lusitaniella coriacea LEGE 07157</name>
    <dbReference type="NCBI Taxonomy" id="945747"/>
    <lineage>
        <taxon>Bacteria</taxon>
        <taxon>Bacillati</taxon>
        <taxon>Cyanobacteriota</taxon>
        <taxon>Cyanophyceae</taxon>
        <taxon>Spirulinales</taxon>
        <taxon>Lusitaniellaceae</taxon>
        <taxon>Lusitaniella</taxon>
    </lineage>
</organism>